<protein>
    <submittedName>
        <fullName evidence="2">4815_t:CDS:1</fullName>
    </submittedName>
</protein>
<reference evidence="2" key="1">
    <citation type="submission" date="2021-06" db="EMBL/GenBank/DDBJ databases">
        <authorList>
            <person name="Kallberg Y."/>
            <person name="Tangrot J."/>
            <person name="Rosling A."/>
        </authorList>
    </citation>
    <scope>NUCLEOTIDE SEQUENCE</scope>
    <source>
        <strain evidence="2">IA702</strain>
    </source>
</reference>
<accession>A0A9N9FBF3</accession>
<sequence length="177" mass="20264">MSHGTRVTENRSRGFSIIRDIYYPQYGLAIEIQGVQHEKYHEGDPNNFIKQQARDQLKNELCEENWIVLSQLCIDYGRLLKTVQHGHKLGCAPVIVGLRPPLNDSIWRHINIQEQGYEVTVFDRDPISHREKEFDIIIKLAVSAVKTITTNDPGILILVTGDRDYTPLYLGRKGPGK</sequence>
<keyword evidence="3" id="KW-1185">Reference proteome</keyword>
<name>A0A9N9FBF3_9GLOM</name>
<organism evidence="2 3">
    <name type="scientific">Paraglomus occultum</name>
    <dbReference type="NCBI Taxonomy" id="144539"/>
    <lineage>
        <taxon>Eukaryota</taxon>
        <taxon>Fungi</taxon>
        <taxon>Fungi incertae sedis</taxon>
        <taxon>Mucoromycota</taxon>
        <taxon>Glomeromycotina</taxon>
        <taxon>Glomeromycetes</taxon>
        <taxon>Paraglomerales</taxon>
        <taxon>Paraglomeraceae</taxon>
        <taxon>Paraglomus</taxon>
    </lineage>
</organism>
<evidence type="ECO:0000313" key="2">
    <source>
        <dbReference type="EMBL" id="CAG8522446.1"/>
    </source>
</evidence>
<dbReference type="InterPro" id="IPR021139">
    <property type="entry name" value="NYN"/>
</dbReference>
<dbReference type="GO" id="GO:0004540">
    <property type="term" value="F:RNA nuclease activity"/>
    <property type="evidence" value="ECO:0007669"/>
    <property type="project" value="InterPro"/>
</dbReference>
<dbReference type="AlphaFoldDB" id="A0A9N9FBF3"/>
<gene>
    <name evidence="2" type="ORF">POCULU_LOCUS3643</name>
</gene>
<proteinExistence type="predicted"/>
<dbReference type="Pfam" id="PF01936">
    <property type="entry name" value="NYN"/>
    <property type="match status" value="1"/>
</dbReference>
<evidence type="ECO:0000259" key="1">
    <source>
        <dbReference type="Pfam" id="PF01936"/>
    </source>
</evidence>
<dbReference type="Gene3D" id="3.40.50.1010">
    <property type="entry name" value="5'-nuclease"/>
    <property type="match status" value="1"/>
</dbReference>
<dbReference type="Proteomes" id="UP000789572">
    <property type="component" value="Unassembled WGS sequence"/>
</dbReference>
<dbReference type="OrthoDB" id="2419124at2759"/>
<feature type="domain" description="NYN" evidence="1">
    <location>
        <begin position="74"/>
        <end position="168"/>
    </location>
</feature>
<comment type="caution">
    <text evidence="2">The sequence shown here is derived from an EMBL/GenBank/DDBJ whole genome shotgun (WGS) entry which is preliminary data.</text>
</comment>
<dbReference type="EMBL" id="CAJVPJ010000415">
    <property type="protein sequence ID" value="CAG8522446.1"/>
    <property type="molecule type" value="Genomic_DNA"/>
</dbReference>
<evidence type="ECO:0000313" key="3">
    <source>
        <dbReference type="Proteomes" id="UP000789572"/>
    </source>
</evidence>